<evidence type="ECO:0000256" key="1">
    <source>
        <dbReference type="ARBA" id="ARBA00011073"/>
    </source>
</evidence>
<evidence type="ECO:0000256" key="3">
    <source>
        <dbReference type="ARBA" id="ARBA00022801"/>
    </source>
</evidence>
<organism evidence="7 8">
    <name type="scientific">Teichococcus deserti</name>
    <dbReference type="NCBI Taxonomy" id="1817963"/>
    <lineage>
        <taxon>Bacteria</taxon>
        <taxon>Pseudomonadati</taxon>
        <taxon>Pseudomonadota</taxon>
        <taxon>Alphaproteobacteria</taxon>
        <taxon>Acetobacterales</taxon>
        <taxon>Roseomonadaceae</taxon>
        <taxon>Roseomonas</taxon>
    </lineage>
</organism>
<dbReference type="InterPro" id="IPR036852">
    <property type="entry name" value="Peptidase_S8/S53_dom_sf"/>
</dbReference>
<dbReference type="InterPro" id="IPR000209">
    <property type="entry name" value="Peptidase_S8/S53_dom"/>
</dbReference>
<dbReference type="PRINTS" id="PR00723">
    <property type="entry name" value="SUBTILISIN"/>
</dbReference>
<dbReference type="OrthoDB" id="7237710at2"/>
<comment type="caution">
    <text evidence="7">The sequence shown here is derived from an EMBL/GenBank/DDBJ whole genome shotgun (WGS) entry which is preliminary data.</text>
</comment>
<evidence type="ECO:0000256" key="2">
    <source>
        <dbReference type="ARBA" id="ARBA00022670"/>
    </source>
</evidence>
<dbReference type="PANTHER" id="PTHR43806:SF11">
    <property type="entry name" value="CEREVISIN-RELATED"/>
    <property type="match status" value="1"/>
</dbReference>
<keyword evidence="2 5" id="KW-0645">Protease</keyword>
<sequence length="638" mass="69862">MAEEHKSLAIPRSLVEYVLLGPIDDRRLLQDTPILGDVWIEFAAKPGQPQDLLITPYKSQPAGRVARVVAKRRRALLAASGAWQGDAANIAYLQGVVAARMSFVDMLKVVLPITTWWHSKMTEPRFADGIDLEEFTDIIERGLRPPTEGNEGLSDRPRTPLDSAERYVALAGLMLWAVDDPPADLRLHGDGRDLERLAPGDRAAIAQRVHNLFQSVLEQAHVDGIHAQVDGPLVWQVSLNRRAWAALEKSVPTVKADAARGLFNVSCREITWAVLDSGIDGRHPAFLDRAGGTCRVTKAFDFRHIREVISLDNADQEPSEERVRALLRDPVEAMRIRTIAELKRDLMVLGRDAEEGRPIHWELVEPFVAIRPQEVPPALAHGTHVAGILGGRAVEPGEAARPGPAGMCPDINLYDFRILSRSDADTEFAVIAALQYIRHLNGRSGFMAVHGVNLSLSILHDVRNFACGRTPVCDECARLVDNGVVVVAAAGNRGYQSFETKEGLFGSYAAFSVTDPGNAEDAITVGATHRNWPHTYGVSFFSSRGPTGDGRVKPDLVAPGERITAPILDNKWGELDGTSMATPHVSGGAAMLMARYPELIGRPRRIKQILCDSATDLGRERSFQGRGLLDVLRAFQSV</sequence>
<dbReference type="InterPro" id="IPR015500">
    <property type="entry name" value="Peptidase_S8_subtilisin-rel"/>
</dbReference>
<reference evidence="7 8" key="1">
    <citation type="submission" date="2016-10" db="EMBL/GenBank/DDBJ databases">
        <title>Draft Genome sequence of Roseomonas sp. strain M3.</title>
        <authorList>
            <person name="Subhash Y."/>
            <person name="Lee S."/>
        </authorList>
    </citation>
    <scope>NUCLEOTIDE SEQUENCE [LARGE SCALE GENOMIC DNA]</scope>
    <source>
        <strain evidence="7 8">M3</strain>
    </source>
</reference>
<dbReference type="InterPro" id="IPR022398">
    <property type="entry name" value="Peptidase_S8_His-AS"/>
</dbReference>
<evidence type="ECO:0000259" key="6">
    <source>
        <dbReference type="Pfam" id="PF00082"/>
    </source>
</evidence>
<dbReference type="PROSITE" id="PS00137">
    <property type="entry name" value="SUBTILASE_HIS"/>
    <property type="match status" value="1"/>
</dbReference>
<gene>
    <name evidence="7" type="ORF">BKE38_11125</name>
</gene>
<evidence type="ECO:0000313" key="7">
    <source>
        <dbReference type="EMBL" id="ONG54020.1"/>
    </source>
</evidence>
<dbReference type="Pfam" id="PF00082">
    <property type="entry name" value="Peptidase_S8"/>
    <property type="match status" value="1"/>
</dbReference>
<feature type="active site" description="Charge relay system" evidence="5">
    <location>
        <position position="381"/>
    </location>
</feature>
<dbReference type="InterPro" id="IPR050131">
    <property type="entry name" value="Peptidase_S8_subtilisin-like"/>
</dbReference>
<evidence type="ECO:0000256" key="5">
    <source>
        <dbReference type="PROSITE-ProRule" id="PRU01240"/>
    </source>
</evidence>
<proteinExistence type="inferred from homology"/>
<dbReference type="PROSITE" id="PS00138">
    <property type="entry name" value="SUBTILASE_SER"/>
    <property type="match status" value="1"/>
</dbReference>
<dbReference type="GO" id="GO:0004252">
    <property type="term" value="F:serine-type endopeptidase activity"/>
    <property type="evidence" value="ECO:0007669"/>
    <property type="project" value="UniProtKB-UniRule"/>
</dbReference>
<dbReference type="EMBL" id="MLCO01000090">
    <property type="protein sequence ID" value="ONG54020.1"/>
    <property type="molecule type" value="Genomic_DNA"/>
</dbReference>
<feature type="active site" description="Charge relay system" evidence="5">
    <location>
        <position position="276"/>
    </location>
</feature>
<dbReference type="GO" id="GO:0006508">
    <property type="term" value="P:proteolysis"/>
    <property type="evidence" value="ECO:0007669"/>
    <property type="project" value="UniProtKB-KW"/>
</dbReference>
<feature type="active site" description="Charge relay system" evidence="5">
    <location>
        <position position="579"/>
    </location>
</feature>
<dbReference type="PANTHER" id="PTHR43806">
    <property type="entry name" value="PEPTIDASE S8"/>
    <property type="match status" value="1"/>
</dbReference>
<protein>
    <recommendedName>
        <fullName evidence="6">Peptidase S8/S53 domain-containing protein</fullName>
    </recommendedName>
</protein>
<comment type="similarity">
    <text evidence="1 5">Belongs to the peptidase S8 family.</text>
</comment>
<evidence type="ECO:0000313" key="8">
    <source>
        <dbReference type="Proteomes" id="UP000188879"/>
    </source>
</evidence>
<dbReference type="Proteomes" id="UP000188879">
    <property type="component" value="Unassembled WGS sequence"/>
</dbReference>
<dbReference type="Gene3D" id="3.40.50.200">
    <property type="entry name" value="Peptidase S8/S53 domain"/>
    <property type="match status" value="1"/>
</dbReference>
<evidence type="ECO:0000256" key="4">
    <source>
        <dbReference type="ARBA" id="ARBA00022825"/>
    </source>
</evidence>
<accession>A0A1V2H578</accession>
<keyword evidence="4 5" id="KW-0720">Serine protease</keyword>
<dbReference type="InterPro" id="IPR023828">
    <property type="entry name" value="Peptidase_S8_Ser-AS"/>
</dbReference>
<dbReference type="PROSITE" id="PS51892">
    <property type="entry name" value="SUBTILASE"/>
    <property type="match status" value="1"/>
</dbReference>
<feature type="domain" description="Peptidase S8/S53" evidence="6">
    <location>
        <begin position="271"/>
        <end position="623"/>
    </location>
</feature>
<keyword evidence="3 5" id="KW-0378">Hydrolase</keyword>
<dbReference type="SUPFAM" id="SSF52743">
    <property type="entry name" value="Subtilisin-like"/>
    <property type="match status" value="1"/>
</dbReference>
<name>A0A1V2H578_9PROT</name>
<dbReference type="AlphaFoldDB" id="A0A1V2H578"/>
<dbReference type="CDD" id="cd07487">
    <property type="entry name" value="Peptidases_S8_1"/>
    <property type="match status" value="1"/>
</dbReference>
<keyword evidence="8" id="KW-1185">Reference proteome</keyword>
<dbReference type="RefSeq" id="WP_076957428.1">
    <property type="nucleotide sequence ID" value="NZ_MLCO01000090.1"/>
</dbReference>